<dbReference type="GO" id="GO:0008270">
    <property type="term" value="F:zinc ion binding"/>
    <property type="evidence" value="ECO:0007669"/>
    <property type="project" value="InterPro"/>
</dbReference>
<accession>A0A2B8B4R6</accession>
<dbReference type="GO" id="GO:0005737">
    <property type="term" value="C:cytoplasm"/>
    <property type="evidence" value="ECO:0007669"/>
    <property type="project" value="UniProtKB-SubCell"/>
</dbReference>
<name>A0A2B8B4R6_9PROT</name>
<dbReference type="GO" id="GO:0003723">
    <property type="term" value="F:RNA binding"/>
    <property type="evidence" value="ECO:0007669"/>
    <property type="project" value="UniProtKB-KW"/>
</dbReference>
<evidence type="ECO:0000256" key="2">
    <source>
        <dbReference type="ARBA" id="ARBA00011881"/>
    </source>
</evidence>
<dbReference type="Gene3D" id="3.40.50.720">
    <property type="entry name" value="NAD(P)-binding Rossmann-like Domain"/>
    <property type="match status" value="1"/>
</dbReference>
<dbReference type="InterPro" id="IPR051603">
    <property type="entry name" value="Zinc-ADH_QOR/CCCR"/>
</dbReference>
<gene>
    <name evidence="7" type="ORF">CRT60_15090</name>
</gene>
<dbReference type="InterPro" id="IPR020843">
    <property type="entry name" value="ER"/>
</dbReference>
<dbReference type="PROSITE" id="PS01162">
    <property type="entry name" value="QOR_ZETA_CRYSTAL"/>
    <property type="match status" value="1"/>
</dbReference>
<dbReference type="CDD" id="cd08272">
    <property type="entry name" value="MDR6"/>
    <property type="match status" value="1"/>
</dbReference>
<keyword evidence="3" id="KW-0963">Cytoplasm</keyword>
<feature type="domain" description="Enoyl reductase (ER)" evidence="6">
    <location>
        <begin position="10"/>
        <end position="312"/>
    </location>
</feature>
<comment type="subunit">
    <text evidence="2">Homotetramer.</text>
</comment>
<dbReference type="PANTHER" id="PTHR44154">
    <property type="entry name" value="QUINONE OXIDOREDUCTASE"/>
    <property type="match status" value="1"/>
</dbReference>
<evidence type="ECO:0000259" key="6">
    <source>
        <dbReference type="SMART" id="SM00829"/>
    </source>
</evidence>
<keyword evidence="4" id="KW-0521">NADP</keyword>
<sequence length="316" mass="32834">MRAMVISRFGGPDVLELQDRPRPVAGPGELLVRVVASGTNPVDAKIRQAGSWAGIPFPAVLGYDVSGVVEEAGPGVTGFKAGDEVFYTPEIFGNPNGSYAEYTVAAASIVAHKPPGLSHVEAAGIPLAGGTAWEAIVRRLAVRPGETVLIHGGAGGVGSFAIQFAKAAGARVLATASKANHEAMRDLGADVTLDYRDTDVADQILREAGGAGVDASFDTAGGNVPLSTQVTRPFGRIATILPPSGDLNALYVKNQTLYGTFLTREGARLREMAPLFVRGQARVIVDAVLPLEEVGKAHERLDSGHGRGKIILQVGA</sequence>
<dbReference type="InterPro" id="IPR036291">
    <property type="entry name" value="NAD(P)-bd_dom_sf"/>
</dbReference>
<keyword evidence="5" id="KW-0694">RNA-binding</keyword>
<evidence type="ECO:0000313" key="8">
    <source>
        <dbReference type="Proteomes" id="UP000225379"/>
    </source>
</evidence>
<dbReference type="AlphaFoldDB" id="A0A2B8B4R6"/>
<dbReference type="OrthoDB" id="9792321at2"/>
<dbReference type="InterPro" id="IPR002364">
    <property type="entry name" value="Quin_OxRdtase/zeta-crystal_CS"/>
</dbReference>
<organism evidence="7 8">
    <name type="scientific">Azospirillum palustre</name>
    <dbReference type="NCBI Taxonomy" id="2044885"/>
    <lineage>
        <taxon>Bacteria</taxon>
        <taxon>Pseudomonadati</taxon>
        <taxon>Pseudomonadota</taxon>
        <taxon>Alphaproteobacteria</taxon>
        <taxon>Rhodospirillales</taxon>
        <taxon>Azospirillaceae</taxon>
        <taxon>Azospirillum</taxon>
    </lineage>
</organism>
<comment type="caution">
    <text evidence="7">The sequence shown here is derived from an EMBL/GenBank/DDBJ whole genome shotgun (WGS) entry which is preliminary data.</text>
</comment>
<comment type="subcellular location">
    <subcellularLocation>
        <location evidence="1">Cytoplasm</location>
    </subcellularLocation>
</comment>
<protein>
    <submittedName>
        <fullName evidence="7">NADPH:quinone oxidoreductase</fullName>
    </submittedName>
</protein>
<dbReference type="Proteomes" id="UP000225379">
    <property type="component" value="Unassembled WGS sequence"/>
</dbReference>
<dbReference type="InterPro" id="IPR011032">
    <property type="entry name" value="GroES-like_sf"/>
</dbReference>
<dbReference type="EMBL" id="PDKW01000041">
    <property type="protein sequence ID" value="PGH56274.1"/>
    <property type="molecule type" value="Genomic_DNA"/>
</dbReference>
<keyword evidence="8" id="KW-1185">Reference proteome</keyword>
<dbReference type="Gene3D" id="3.90.180.10">
    <property type="entry name" value="Medium-chain alcohol dehydrogenases, catalytic domain"/>
    <property type="match status" value="1"/>
</dbReference>
<dbReference type="SUPFAM" id="SSF50129">
    <property type="entry name" value="GroES-like"/>
    <property type="match status" value="1"/>
</dbReference>
<reference evidence="8" key="1">
    <citation type="submission" date="2017-10" db="EMBL/GenBank/DDBJ databases">
        <authorList>
            <person name="Kravchenko I.K."/>
            <person name="Grouzdev D.S."/>
        </authorList>
    </citation>
    <scope>NUCLEOTIDE SEQUENCE [LARGE SCALE GENOMIC DNA]</scope>
    <source>
        <strain evidence="8">B2</strain>
    </source>
</reference>
<dbReference type="Pfam" id="PF08240">
    <property type="entry name" value="ADH_N"/>
    <property type="match status" value="1"/>
</dbReference>
<dbReference type="SMART" id="SM00829">
    <property type="entry name" value="PKS_ER"/>
    <property type="match status" value="1"/>
</dbReference>
<dbReference type="GO" id="GO:0016491">
    <property type="term" value="F:oxidoreductase activity"/>
    <property type="evidence" value="ECO:0007669"/>
    <property type="project" value="InterPro"/>
</dbReference>
<dbReference type="Pfam" id="PF13602">
    <property type="entry name" value="ADH_zinc_N_2"/>
    <property type="match status" value="1"/>
</dbReference>
<dbReference type="PANTHER" id="PTHR44154:SF1">
    <property type="entry name" value="QUINONE OXIDOREDUCTASE"/>
    <property type="match status" value="1"/>
</dbReference>
<proteinExistence type="predicted"/>
<evidence type="ECO:0000256" key="3">
    <source>
        <dbReference type="ARBA" id="ARBA00022490"/>
    </source>
</evidence>
<evidence type="ECO:0000256" key="5">
    <source>
        <dbReference type="ARBA" id="ARBA00022884"/>
    </source>
</evidence>
<evidence type="ECO:0000256" key="4">
    <source>
        <dbReference type="ARBA" id="ARBA00022857"/>
    </source>
</evidence>
<dbReference type="InterPro" id="IPR013154">
    <property type="entry name" value="ADH-like_N"/>
</dbReference>
<evidence type="ECO:0000313" key="7">
    <source>
        <dbReference type="EMBL" id="PGH56274.1"/>
    </source>
</evidence>
<evidence type="ECO:0000256" key="1">
    <source>
        <dbReference type="ARBA" id="ARBA00004496"/>
    </source>
</evidence>
<dbReference type="SUPFAM" id="SSF51735">
    <property type="entry name" value="NAD(P)-binding Rossmann-fold domains"/>
    <property type="match status" value="1"/>
</dbReference>